<evidence type="ECO:0000313" key="6">
    <source>
        <dbReference type="Proteomes" id="UP000035642"/>
    </source>
</evidence>
<keyword evidence="3" id="KW-1133">Transmembrane helix</keyword>
<organism evidence="6 7">
    <name type="scientific">Angiostrongylus cantonensis</name>
    <name type="common">Rat lungworm</name>
    <dbReference type="NCBI Taxonomy" id="6313"/>
    <lineage>
        <taxon>Eukaryota</taxon>
        <taxon>Metazoa</taxon>
        <taxon>Ecdysozoa</taxon>
        <taxon>Nematoda</taxon>
        <taxon>Chromadorea</taxon>
        <taxon>Rhabditida</taxon>
        <taxon>Rhabditina</taxon>
        <taxon>Rhabditomorpha</taxon>
        <taxon>Strongyloidea</taxon>
        <taxon>Metastrongylidae</taxon>
        <taxon>Angiostrongylus</taxon>
    </lineage>
</organism>
<keyword evidence="1" id="KW-0808">Transferase</keyword>
<dbReference type="InterPro" id="IPR002877">
    <property type="entry name" value="RNA_MeTrfase_FtsJ_dom"/>
</dbReference>
<dbReference type="FunFam" id="3.40.50.12760:FF:000004">
    <property type="entry name" value="FtsJ-like methyltransferase"/>
    <property type="match status" value="1"/>
</dbReference>
<feature type="transmembrane region" description="Helical" evidence="3">
    <location>
        <begin position="456"/>
        <end position="475"/>
    </location>
</feature>
<dbReference type="WBParaSite" id="ACAC_0000221001-mRNA-1">
    <property type="protein sequence ID" value="ACAC_0000221001-mRNA-1"/>
    <property type="gene ID" value="ACAC_0000221001"/>
</dbReference>
<evidence type="ECO:0000256" key="3">
    <source>
        <dbReference type="SAM" id="Phobius"/>
    </source>
</evidence>
<dbReference type="InterPro" id="IPR050851">
    <property type="entry name" value="mRNA_Cap_2O-Ribose_MeTrfase"/>
</dbReference>
<feature type="compositionally biased region" description="Polar residues" evidence="2">
    <location>
        <begin position="23"/>
        <end position="38"/>
    </location>
</feature>
<reference evidence="6" key="1">
    <citation type="submission" date="2012-09" db="EMBL/GenBank/DDBJ databases">
        <authorList>
            <person name="Martin A.A."/>
        </authorList>
    </citation>
    <scope>NUCLEOTIDE SEQUENCE</scope>
</reference>
<dbReference type="PROSITE" id="PS50174">
    <property type="entry name" value="G_PATCH"/>
    <property type="match status" value="1"/>
</dbReference>
<evidence type="ECO:0000259" key="4">
    <source>
        <dbReference type="PROSITE" id="PS50174"/>
    </source>
</evidence>
<dbReference type="EC" id="2.1.1.57" evidence="1"/>
<dbReference type="InterPro" id="IPR029063">
    <property type="entry name" value="SAM-dependent_MTases_sf"/>
</dbReference>
<comment type="function">
    <text evidence="1">S-adenosyl-L-methionine-dependent methyltransferase that mediates RNA cap1 2'-O-ribose methylation to the 5'-cap structure of RNAs. Methylates the ribose of the first nucleotide of a m(7)GpppG-capped mRNA to produce m(7)GpppNmp (cap1).</text>
</comment>
<dbReference type="PANTHER" id="PTHR16121:SF0">
    <property type="entry name" value="CAP-SPECIFIC MRNA (NUCLEOSIDE-2'-O-)-METHYLTRANSFERASE 1"/>
    <property type="match status" value="1"/>
</dbReference>
<proteinExistence type="predicted"/>
<dbReference type="Gene3D" id="3.40.50.12760">
    <property type="match status" value="1"/>
</dbReference>
<evidence type="ECO:0000256" key="1">
    <source>
        <dbReference type="RuleBase" id="RU368012"/>
    </source>
</evidence>
<dbReference type="Pfam" id="PF01585">
    <property type="entry name" value="G-patch"/>
    <property type="match status" value="1"/>
</dbReference>
<dbReference type="PROSITE" id="PS51613">
    <property type="entry name" value="SAM_MT_RRMJ"/>
    <property type="match status" value="1"/>
</dbReference>
<dbReference type="GO" id="GO:0016556">
    <property type="term" value="P:mRNA modification"/>
    <property type="evidence" value="ECO:0007669"/>
    <property type="project" value="UniProtKB-UniRule"/>
</dbReference>
<protein>
    <recommendedName>
        <fullName evidence="1">Cap-specific mRNA (nucleoside-2'-O-)-methyltransferase 1</fullName>
        <ecNumber evidence="1">2.1.1.57</ecNumber>
    </recommendedName>
    <alternativeName>
        <fullName evidence="1">Cap1 2'O-ribose methyltransferase 1</fullName>
    </alternativeName>
</protein>
<keyword evidence="3" id="KW-0812">Transmembrane</keyword>
<keyword evidence="1" id="KW-0489">Methyltransferase</keyword>
<dbReference type="GO" id="GO:0006370">
    <property type="term" value="P:7-methylguanosine mRNA capping"/>
    <property type="evidence" value="ECO:0007669"/>
    <property type="project" value="UniProtKB-UniRule"/>
</dbReference>
<sequence>MMHVTVQWRKSIQIFKHKRRWANDSTDGELSNSSTESEPTVAKIPGYTDDVSPLKPMSAAERMMAKMGYKEGSGLGKLKQGSIEPVPLSTQRGRVGLGHEINKSVGRDLTEIWDESSEEKTIEEEVYWLPKCQEGTREWVVDNLEGSEWIHIGKKKMKIDDETEFCDGEILRTMISSKEVFDVIPDRDMREARTRANPYETIGAAFFQNRAALKVANLDKVFDFLLSGEMEKNLLSKNPLVSERPNFNCDREAPLFYFADVCAGPGGFSEYMLWRKAFYNAKGFGFTLRGKDDFKLGKFMASSAHYFEPYYGKHGDGDVMNPDNINSLEEFIMKGTNDVGVDLMMADGGFSVEGSENIQEILSKRLYLCQLLVSLCIVRENGTFFCKLFDIFTPFSAGLVYLMHVAYNQVSLHKPHTSRPANSERYIICKGLRKNYSDAIRDYLKRLMSCFPFSSWYVIIELYLIDHISLFRIAVRQSTYLRKYLTYAKNNSLIDKDQGTLRDDCLKYWLVPNKTLNRKGAERYQIDPEQYFGRFSRKVWHLHTIFFMLLYCVHCISLSFGI</sequence>
<dbReference type="AlphaFoldDB" id="A0A0K0CXC9"/>
<feature type="domain" description="RrmJ-type SAM-dependent 2'-O-MTase" evidence="5">
    <location>
        <begin position="206"/>
        <end position="433"/>
    </location>
</feature>
<reference evidence="7" key="2">
    <citation type="submission" date="2017-02" db="UniProtKB">
        <authorList>
            <consortium name="WormBaseParasite"/>
        </authorList>
    </citation>
    <scope>IDENTIFICATION</scope>
</reference>
<dbReference type="PANTHER" id="PTHR16121">
    <property type="entry name" value="CAP-SPECIFIC MRNA (NUCLEOSIDE-2'-O-)-METHYLTRANSFERASE 1-RELATED"/>
    <property type="match status" value="1"/>
</dbReference>
<feature type="transmembrane region" description="Helical" evidence="3">
    <location>
        <begin position="539"/>
        <end position="560"/>
    </location>
</feature>
<feature type="domain" description="G-patch" evidence="4">
    <location>
        <begin position="56"/>
        <end position="102"/>
    </location>
</feature>
<dbReference type="Proteomes" id="UP000035642">
    <property type="component" value="Unassembled WGS sequence"/>
</dbReference>
<dbReference type="InterPro" id="IPR000467">
    <property type="entry name" value="G_patch_dom"/>
</dbReference>
<dbReference type="InterPro" id="IPR025816">
    <property type="entry name" value="RrmJ-type_MeTrfase"/>
</dbReference>
<comment type="catalytic activity">
    <reaction evidence="1">
        <text>a 5'-end (N(7)-methyl 5'-triphosphoguanosine)-ribonucleoside in mRNA + S-adenosyl-L-methionine = a 5'-end (N(7)-methyl 5'-triphosphoguanosine)-(2'-O-methyl-ribonucleoside) in mRNA + S-adenosyl-L-homocysteine + H(+)</text>
        <dbReference type="Rhea" id="RHEA:67020"/>
        <dbReference type="Rhea" id="RHEA-COMP:17167"/>
        <dbReference type="Rhea" id="RHEA-COMP:17168"/>
        <dbReference type="ChEBI" id="CHEBI:15378"/>
        <dbReference type="ChEBI" id="CHEBI:57856"/>
        <dbReference type="ChEBI" id="CHEBI:59789"/>
        <dbReference type="ChEBI" id="CHEBI:156461"/>
        <dbReference type="ChEBI" id="CHEBI:167609"/>
        <dbReference type="EC" id="2.1.1.57"/>
    </reaction>
</comment>
<keyword evidence="1" id="KW-0506">mRNA capping</keyword>
<dbReference type="Pfam" id="PF01728">
    <property type="entry name" value="FtsJ"/>
    <property type="match status" value="1"/>
</dbReference>
<accession>A0A0K0CXC9</accession>
<comment type="subcellular location">
    <subcellularLocation>
        <location evidence="1">Nucleus</location>
    </subcellularLocation>
</comment>
<keyword evidence="1" id="KW-0949">S-adenosyl-L-methionine</keyword>
<keyword evidence="3" id="KW-0472">Membrane</keyword>
<dbReference type="SUPFAM" id="SSF53335">
    <property type="entry name" value="S-adenosyl-L-methionine-dependent methyltransferases"/>
    <property type="match status" value="1"/>
</dbReference>
<dbReference type="GO" id="GO:0032259">
    <property type="term" value="P:methylation"/>
    <property type="evidence" value="ECO:0007669"/>
    <property type="project" value="UniProtKB-KW"/>
</dbReference>
<feature type="region of interest" description="Disordered" evidence="2">
    <location>
        <begin position="23"/>
        <end position="49"/>
    </location>
</feature>
<dbReference type="STRING" id="6313.A0A0K0CXC9"/>
<keyword evidence="6" id="KW-1185">Reference proteome</keyword>
<name>A0A0K0CXC9_ANGCA</name>
<dbReference type="GO" id="GO:0005737">
    <property type="term" value="C:cytoplasm"/>
    <property type="evidence" value="ECO:0007669"/>
    <property type="project" value="TreeGrafter"/>
</dbReference>
<dbReference type="GO" id="GO:0003676">
    <property type="term" value="F:nucleic acid binding"/>
    <property type="evidence" value="ECO:0007669"/>
    <property type="project" value="UniProtKB-UniRule"/>
</dbReference>
<keyword evidence="1" id="KW-0539">Nucleus</keyword>
<evidence type="ECO:0000256" key="2">
    <source>
        <dbReference type="SAM" id="MobiDB-lite"/>
    </source>
</evidence>
<evidence type="ECO:0000259" key="5">
    <source>
        <dbReference type="PROSITE" id="PS51613"/>
    </source>
</evidence>
<keyword evidence="1" id="KW-0507">mRNA processing</keyword>
<dbReference type="GO" id="GO:0005634">
    <property type="term" value="C:nucleus"/>
    <property type="evidence" value="ECO:0007669"/>
    <property type="project" value="UniProtKB-SubCell"/>
</dbReference>
<dbReference type="GO" id="GO:0004483">
    <property type="term" value="F:methyltransferase cap1 activity"/>
    <property type="evidence" value="ECO:0007669"/>
    <property type="project" value="UniProtKB-UniRule"/>
</dbReference>
<dbReference type="SMART" id="SM00443">
    <property type="entry name" value="G_patch"/>
    <property type="match status" value="1"/>
</dbReference>
<evidence type="ECO:0000313" key="7">
    <source>
        <dbReference type="WBParaSite" id="ACAC_0000221001-mRNA-1"/>
    </source>
</evidence>